<dbReference type="Pfam" id="PF06087">
    <property type="entry name" value="Tyr-DNA_phospho"/>
    <property type="match status" value="1"/>
</dbReference>
<keyword evidence="7" id="KW-0234">DNA repair</keyword>
<dbReference type="PANTHER" id="PTHR12415:SF0">
    <property type="entry name" value="TYROSYL-DNA PHOSPHODIESTERASE 1"/>
    <property type="match status" value="1"/>
</dbReference>
<organism evidence="12 13">
    <name type="scientific">Jimgerdemannia flammicorona</name>
    <dbReference type="NCBI Taxonomy" id="994334"/>
    <lineage>
        <taxon>Eukaryota</taxon>
        <taxon>Fungi</taxon>
        <taxon>Fungi incertae sedis</taxon>
        <taxon>Mucoromycota</taxon>
        <taxon>Mucoromycotina</taxon>
        <taxon>Endogonomycetes</taxon>
        <taxon>Endogonales</taxon>
        <taxon>Endogonaceae</taxon>
        <taxon>Jimgerdemannia</taxon>
    </lineage>
</organism>
<dbReference type="Proteomes" id="UP000274822">
    <property type="component" value="Unassembled WGS sequence"/>
</dbReference>
<dbReference type="InterPro" id="IPR010347">
    <property type="entry name" value="Tdp1"/>
</dbReference>
<keyword evidence="3" id="KW-0540">Nuclease</keyword>
<evidence type="ECO:0000256" key="10">
    <source>
        <dbReference type="PIRSR" id="PIRSR610347-2"/>
    </source>
</evidence>
<evidence type="ECO:0000256" key="4">
    <source>
        <dbReference type="ARBA" id="ARBA00022763"/>
    </source>
</evidence>
<name>A0A433QWR9_9FUNG</name>
<dbReference type="GO" id="GO:0005634">
    <property type="term" value="C:nucleus"/>
    <property type="evidence" value="ECO:0007669"/>
    <property type="project" value="UniProtKB-SubCell"/>
</dbReference>
<dbReference type="EMBL" id="RBNJ01000682">
    <property type="protein sequence ID" value="RUS34184.1"/>
    <property type="molecule type" value="Genomic_DNA"/>
</dbReference>
<keyword evidence="6" id="KW-0269">Exonuclease</keyword>
<evidence type="ECO:0000313" key="12">
    <source>
        <dbReference type="EMBL" id="RUS34184.1"/>
    </source>
</evidence>
<proteinExistence type="inferred from homology"/>
<dbReference type="GO" id="GO:0003690">
    <property type="term" value="F:double-stranded DNA binding"/>
    <property type="evidence" value="ECO:0007669"/>
    <property type="project" value="TreeGrafter"/>
</dbReference>
<gene>
    <name evidence="12" type="ORF">BC938DRAFT_482062</name>
</gene>
<evidence type="ECO:0000256" key="2">
    <source>
        <dbReference type="ARBA" id="ARBA00010205"/>
    </source>
</evidence>
<feature type="site" description="Interaction with DNA" evidence="11">
    <location>
        <position position="248"/>
    </location>
</feature>
<evidence type="ECO:0000256" key="7">
    <source>
        <dbReference type="ARBA" id="ARBA00023204"/>
    </source>
</evidence>
<dbReference type="SUPFAM" id="SSF56024">
    <property type="entry name" value="Phospholipase D/nuclease"/>
    <property type="match status" value="1"/>
</dbReference>
<evidence type="ECO:0000256" key="5">
    <source>
        <dbReference type="ARBA" id="ARBA00022801"/>
    </source>
</evidence>
<evidence type="ECO:0000256" key="11">
    <source>
        <dbReference type="PIRSR" id="PIRSR610347-3"/>
    </source>
</evidence>
<comment type="similarity">
    <text evidence="2">Belongs to the tyrosyl-DNA phosphodiesterase family.</text>
</comment>
<comment type="subcellular location">
    <subcellularLocation>
        <location evidence="1">Nucleus</location>
    </subcellularLocation>
</comment>
<evidence type="ECO:0000256" key="6">
    <source>
        <dbReference type="ARBA" id="ARBA00022839"/>
    </source>
</evidence>
<keyword evidence="13" id="KW-1185">Reference proteome</keyword>
<feature type="active site" description="Proton donor/acceptor" evidence="9">
    <location>
        <position position="202"/>
    </location>
</feature>
<evidence type="ECO:0000313" key="13">
    <source>
        <dbReference type="Proteomes" id="UP000274822"/>
    </source>
</evidence>
<dbReference type="AlphaFoldDB" id="A0A433QWR9"/>
<evidence type="ECO:0000256" key="9">
    <source>
        <dbReference type="PIRSR" id="PIRSR610347-1"/>
    </source>
</evidence>
<keyword evidence="5" id="KW-0378">Hydrolase</keyword>
<dbReference type="GO" id="GO:0004527">
    <property type="term" value="F:exonuclease activity"/>
    <property type="evidence" value="ECO:0007669"/>
    <property type="project" value="UniProtKB-KW"/>
</dbReference>
<evidence type="ECO:0000256" key="3">
    <source>
        <dbReference type="ARBA" id="ARBA00022722"/>
    </source>
</evidence>
<keyword evidence="4" id="KW-0227">DNA damage</keyword>
<evidence type="ECO:0000256" key="8">
    <source>
        <dbReference type="ARBA" id="ARBA00023242"/>
    </source>
</evidence>
<dbReference type="GO" id="GO:0006281">
    <property type="term" value="P:DNA repair"/>
    <property type="evidence" value="ECO:0007669"/>
    <property type="project" value="UniProtKB-KW"/>
</dbReference>
<evidence type="ECO:0000256" key="1">
    <source>
        <dbReference type="ARBA" id="ARBA00004123"/>
    </source>
</evidence>
<feature type="binding site" evidence="10">
    <location>
        <position position="204"/>
    </location>
    <ligand>
        <name>substrate</name>
    </ligand>
</feature>
<comment type="caution">
    <text evidence="12">The sequence shown here is derived from an EMBL/GenBank/DDBJ whole genome shotgun (WGS) entry which is preliminary data.</text>
</comment>
<dbReference type="Gene3D" id="3.30.870.10">
    <property type="entry name" value="Endonuclease Chain A"/>
    <property type="match status" value="1"/>
</dbReference>
<accession>A0A433QWR9</accession>
<keyword evidence="8" id="KW-0539">Nucleus</keyword>
<dbReference type="PANTHER" id="PTHR12415">
    <property type="entry name" value="TYROSYL-DNA PHOSPHODIESTERASE 1"/>
    <property type="match status" value="1"/>
</dbReference>
<reference evidence="12 13" key="1">
    <citation type="journal article" date="2018" name="New Phytol.">
        <title>Phylogenomics of Endogonaceae and evolution of mycorrhizas within Mucoromycota.</title>
        <authorList>
            <person name="Chang Y."/>
            <person name="Desiro A."/>
            <person name="Na H."/>
            <person name="Sandor L."/>
            <person name="Lipzen A."/>
            <person name="Clum A."/>
            <person name="Barry K."/>
            <person name="Grigoriev I.V."/>
            <person name="Martin F.M."/>
            <person name="Stajich J.E."/>
            <person name="Smith M.E."/>
            <person name="Bonito G."/>
            <person name="Spatafora J.W."/>
        </authorList>
    </citation>
    <scope>NUCLEOTIDE SEQUENCE [LARGE SCALE GENOMIC DNA]</scope>
    <source>
        <strain evidence="12 13">AD002</strain>
    </source>
</reference>
<evidence type="ECO:0008006" key="14">
    <source>
        <dbReference type="Google" id="ProtNLM"/>
    </source>
</evidence>
<dbReference type="GO" id="GO:0017005">
    <property type="term" value="F:3'-tyrosyl-DNA phosphodiesterase activity"/>
    <property type="evidence" value="ECO:0007669"/>
    <property type="project" value="TreeGrafter"/>
</dbReference>
<sequence length="360" mass="40605">MLLAKFHVLYRLFNHLAVPSPQAIIVASVPGYHTGVNKKKWGHLRLRSVLEQHVVIPDECRDRSTVVCQVFTTPVSHHASPYLHIMLPTSNIKLRQFSSIGSLTTSDTWFREVFGASLSSAKNRRQCRDPTLKMVFPTVEDFLVAQNLSLEFVATFYSLEGWNSGGSIPFDHNNYMKQKAWMRNYLCKWRGIRSGRHRAAPHIKTYARFTVNSAINNADSEGSSVEIVDGSESDAILAWFLVTSSNLSKAAWGDLQKKGEQLMVRSYELGVLIWPEMFKTPEGENAYMLNATKTNLRPIPPSALVPQISPPLSSVTNVVPVRLPYDLPLTSYDFDAGDECWTWNVPRSEPDWLGNFWSGS</sequence>
<protein>
    <recommendedName>
        <fullName evidence="14">Tyrosyl-DNA phosphodiesterase I</fullName>
    </recommendedName>
</protein>
<dbReference type="GO" id="GO:0003697">
    <property type="term" value="F:single-stranded DNA binding"/>
    <property type="evidence" value="ECO:0007669"/>
    <property type="project" value="TreeGrafter"/>
</dbReference>